<dbReference type="GO" id="GO:0016747">
    <property type="term" value="F:acyltransferase activity, transferring groups other than amino-acyl groups"/>
    <property type="evidence" value="ECO:0007669"/>
    <property type="project" value="InterPro"/>
</dbReference>
<dbReference type="InterPro" id="IPR000182">
    <property type="entry name" value="GNAT_dom"/>
</dbReference>
<reference evidence="2 3" key="1">
    <citation type="journal article" date="2010" name="Proc. Natl. Acad. Sci. U.S.A.">
        <title>Insights into evolution of multicellular fungi from the assembled chromosomes of the mushroom Coprinopsis cinerea (Coprinus cinereus).</title>
        <authorList>
            <person name="Stajich J.E."/>
            <person name="Wilke S.K."/>
            <person name="Ahren D."/>
            <person name="Au C.H."/>
            <person name="Birren B.W."/>
            <person name="Borodovsky M."/>
            <person name="Burns C."/>
            <person name="Canback B."/>
            <person name="Casselton L.A."/>
            <person name="Cheng C.K."/>
            <person name="Deng J."/>
            <person name="Dietrich F.S."/>
            <person name="Fargo D.C."/>
            <person name="Farman M.L."/>
            <person name="Gathman A.C."/>
            <person name="Goldberg J."/>
            <person name="Guigo R."/>
            <person name="Hoegger P.J."/>
            <person name="Hooker J.B."/>
            <person name="Huggins A."/>
            <person name="James T.Y."/>
            <person name="Kamada T."/>
            <person name="Kilaru S."/>
            <person name="Kodira C."/>
            <person name="Kues U."/>
            <person name="Kupfer D."/>
            <person name="Kwan H.S."/>
            <person name="Lomsadze A."/>
            <person name="Li W."/>
            <person name="Lilly W.W."/>
            <person name="Ma L.J."/>
            <person name="Mackey A.J."/>
            <person name="Manning G."/>
            <person name="Martin F."/>
            <person name="Muraguchi H."/>
            <person name="Natvig D.O."/>
            <person name="Palmerini H."/>
            <person name="Ramesh M.A."/>
            <person name="Rehmeyer C.J."/>
            <person name="Roe B.A."/>
            <person name="Shenoy N."/>
            <person name="Stanke M."/>
            <person name="Ter-Hovhannisyan V."/>
            <person name="Tunlid A."/>
            <person name="Velagapudi R."/>
            <person name="Vision T.J."/>
            <person name="Zeng Q."/>
            <person name="Zolan M.E."/>
            <person name="Pukkila P.J."/>
        </authorList>
    </citation>
    <scope>NUCLEOTIDE SEQUENCE [LARGE SCALE GENOMIC DNA]</scope>
    <source>
        <strain evidence="3">Okayama-7 / 130 / ATCC MYA-4618 / FGSC 9003</strain>
    </source>
</reference>
<name>D6RLL8_COPC7</name>
<dbReference type="STRING" id="240176.D6RLL8"/>
<proteinExistence type="predicted"/>
<dbReference type="AlphaFoldDB" id="D6RLL8"/>
<dbReference type="EMBL" id="AACS02000003">
    <property type="protein sequence ID" value="EFI28130.1"/>
    <property type="molecule type" value="Genomic_DNA"/>
</dbReference>
<dbReference type="Gene3D" id="3.40.630.30">
    <property type="match status" value="1"/>
</dbReference>
<dbReference type="HOGENOM" id="CLU_013985_42_1_1"/>
<dbReference type="SUPFAM" id="SSF55729">
    <property type="entry name" value="Acyl-CoA N-acyltransferases (Nat)"/>
    <property type="match status" value="1"/>
</dbReference>
<dbReference type="InterPro" id="IPR016181">
    <property type="entry name" value="Acyl_CoA_acyltransferase"/>
</dbReference>
<sequence>MSAYGEVKRSQASVAPLPSTFWRTSLGADSKGAPETIAVHHLTLQIIEKYDALLDYLREVFAAVVEEGRTYPQEGDINEKSFQSYFFAADVFVGVAVTSPSSQEHQCSDGALTSHESLELASKDWRGSVSGFYYVKPNYPGRSSHICNAGFVVPPVMRGRRYGKALAKSYLHYAPKLGYKASVFNLVYVNNVASVRIWDSLGFTRAGLIPGAGRLKRQDGDGEEYVDALVFYKRFSN</sequence>
<protein>
    <submittedName>
        <fullName evidence="2">MPR1</fullName>
    </submittedName>
</protein>
<dbReference type="PANTHER" id="PTHR43138:SF1">
    <property type="entry name" value="N-ACETYLTRANSFERASE ACA1"/>
    <property type="match status" value="1"/>
</dbReference>
<dbReference type="GO" id="GO:0005634">
    <property type="term" value="C:nucleus"/>
    <property type="evidence" value="ECO:0007669"/>
    <property type="project" value="TreeGrafter"/>
</dbReference>
<dbReference type="Proteomes" id="UP000001861">
    <property type="component" value="Unassembled WGS sequence"/>
</dbReference>
<feature type="domain" description="N-acetyltransferase" evidence="1">
    <location>
        <begin position="37"/>
        <end position="236"/>
    </location>
</feature>
<dbReference type="VEuPathDB" id="FungiDB:CC1G_14157"/>
<evidence type="ECO:0000259" key="1">
    <source>
        <dbReference type="PROSITE" id="PS51186"/>
    </source>
</evidence>
<dbReference type="InterPro" id="IPR052742">
    <property type="entry name" value="Mito_N-acetyltransferase"/>
</dbReference>
<organism evidence="2 3">
    <name type="scientific">Coprinopsis cinerea (strain Okayama-7 / 130 / ATCC MYA-4618 / FGSC 9003)</name>
    <name type="common">Inky cap fungus</name>
    <name type="synonym">Hormographiella aspergillata</name>
    <dbReference type="NCBI Taxonomy" id="240176"/>
    <lineage>
        <taxon>Eukaryota</taxon>
        <taxon>Fungi</taxon>
        <taxon>Dikarya</taxon>
        <taxon>Basidiomycota</taxon>
        <taxon>Agaricomycotina</taxon>
        <taxon>Agaricomycetes</taxon>
        <taxon>Agaricomycetidae</taxon>
        <taxon>Agaricales</taxon>
        <taxon>Agaricineae</taxon>
        <taxon>Psathyrellaceae</taxon>
        <taxon>Coprinopsis</taxon>
    </lineage>
</organism>
<dbReference type="PANTHER" id="PTHR43138">
    <property type="entry name" value="ACETYLTRANSFERASE, GNAT FAMILY"/>
    <property type="match status" value="1"/>
</dbReference>
<evidence type="ECO:0000313" key="2">
    <source>
        <dbReference type="EMBL" id="EFI28130.1"/>
    </source>
</evidence>
<accession>D6RLL8</accession>
<dbReference type="RefSeq" id="XP_002911624.1">
    <property type="nucleotide sequence ID" value="XM_002911578.1"/>
</dbReference>
<dbReference type="KEGG" id="cci:CC1G_14157"/>
<dbReference type="eggNOG" id="ENOG502QRFX">
    <property type="taxonomic scope" value="Eukaryota"/>
</dbReference>
<dbReference type="OrthoDB" id="10264707at2759"/>
<evidence type="ECO:0000313" key="3">
    <source>
        <dbReference type="Proteomes" id="UP000001861"/>
    </source>
</evidence>
<dbReference type="Pfam" id="PF00583">
    <property type="entry name" value="Acetyltransf_1"/>
    <property type="match status" value="1"/>
</dbReference>
<dbReference type="GeneID" id="9379704"/>
<dbReference type="InParanoid" id="D6RLL8"/>
<keyword evidence="3" id="KW-1185">Reference proteome</keyword>
<dbReference type="OMA" id="MEQPMAL"/>
<gene>
    <name evidence="2" type="ORF">CC1G_14157</name>
</gene>
<comment type="caution">
    <text evidence="2">The sequence shown here is derived from an EMBL/GenBank/DDBJ whole genome shotgun (WGS) entry which is preliminary data.</text>
</comment>
<dbReference type="PROSITE" id="PS51186">
    <property type="entry name" value="GNAT"/>
    <property type="match status" value="1"/>
</dbReference>